<feature type="compositionally biased region" description="Basic residues" evidence="1">
    <location>
        <begin position="7"/>
        <end position="19"/>
    </location>
</feature>
<dbReference type="EMBL" id="JACHNE010000001">
    <property type="protein sequence ID" value="MBB5796871.1"/>
    <property type="molecule type" value="Genomic_DNA"/>
</dbReference>
<dbReference type="Proteomes" id="UP000590647">
    <property type="component" value="Unassembled WGS sequence"/>
</dbReference>
<proteinExistence type="predicted"/>
<name>A0A7W9LUN9_9ACTN</name>
<reference evidence="2 3" key="1">
    <citation type="submission" date="2020-08" db="EMBL/GenBank/DDBJ databases">
        <title>Sequencing the genomes of 1000 actinobacteria strains.</title>
        <authorList>
            <person name="Klenk H.-P."/>
        </authorList>
    </citation>
    <scope>NUCLEOTIDE SEQUENCE [LARGE SCALE GENOMIC DNA]</scope>
    <source>
        <strain evidence="2 3">DSM 40084</strain>
    </source>
</reference>
<organism evidence="2 3">
    <name type="scientific">Streptomyces caelestis</name>
    <dbReference type="NCBI Taxonomy" id="36816"/>
    <lineage>
        <taxon>Bacteria</taxon>
        <taxon>Bacillati</taxon>
        <taxon>Actinomycetota</taxon>
        <taxon>Actinomycetes</taxon>
        <taxon>Kitasatosporales</taxon>
        <taxon>Streptomycetaceae</taxon>
        <taxon>Streptomyces</taxon>
    </lineage>
</organism>
<evidence type="ECO:0000313" key="3">
    <source>
        <dbReference type="Proteomes" id="UP000590647"/>
    </source>
</evidence>
<accession>A0A7W9LUN9</accession>
<gene>
    <name evidence="2" type="ORF">HDA41_004835</name>
</gene>
<feature type="compositionally biased region" description="Low complexity" evidence="1">
    <location>
        <begin position="28"/>
        <end position="37"/>
    </location>
</feature>
<evidence type="ECO:0000313" key="2">
    <source>
        <dbReference type="EMBL" id="MBB5796871.1"/>
    </source>
</evidence>
<dbReference type="AlphaFoldDB" id="A0A7W9LUN9"/>
<feature type="region of interest" description="Disordered" evidence="1">
    <location>
        <begin position="1"/>
        <end position="56"/>
    </location>
</feature>
<sequence>MDGRPPRGQRQRPRRRTHPGGRVPPPRTAARPTRIPPSGCHPTPRPRAATSSNGRP</sequence>
<protein>
    <submittedName>
        <fullName evidence="2">Uncharacterized protein</fullName>
    </submittedName>
</protein>
<evidence type="ECO:0000256" key="1">
    <source>
        <dbReference type="SAM" id="MobiDB-lite"/>
    </source>
</evidence>
<keyword evidence="3" id="KW-1185">Reference proteome</keyword>
<comment type="caution">
    <text evidence="2">The sequence shown here is derived from an EMBL/GenBank/DDBJ whole genome shotgun (WGS) entry which is preliminary data.</text>
</comment>